<feature type="transmembrane region" description="Helical" evidence="6">
    <location>
        <begin position="217"/>
        <end position="237"/>
    </location>
</feature>
<dbReference type="PROSITE" id="PS50850">
    <property type="entry name" value="MFS"/>
    <property type="match status" value="1"/>
</dbReference>
<feature type="transmembrane region" description="Helical" evidence="6">
    <location>
        <begin position="98"/>
        <end position="121"/>
    </location>
</feature>
<dbReference type="AlphaFoldDB" id="A0A4R4XCY0"/>
<feature type="transmembrane region" description="Helical" evidence="6">
    <location>
        <begin position="363"/>
        <end position="384"/>
    </location>
</feature>
<dbReference type="InterPro" id="IPR020846">
    <property type="entry name" value="MFS_dom"/>
</dbReference>
<feature type="region of interest" description="Disordered" evidence="5">
    <location>
        <begin position="390"/>
        <end position="415"/>
    </location>
</feature>
<evidence type="ECO:0000313" key="9">
    <source>
        <dbReference type="Proteomes" id="UP000295302"/>
    </source>
</evidence>
<keyword evidence="9" id="KW-1185">Reference proteome</keyword>
<evidence type="ECO:0000256" key="6">
    <source>
        <dbReference type="SAM" id="Phobius"/>
    </source>
</evidence>
<keyword evidence="2 6" id="KW-0812">Transmembrane</keyword>
<feature type="transmembrane region" description="Helical" evidence="6">
    <location>
        <begin position="337"/>
        <end position="357"/>
    </location>
</feature>
<dbReference type="EMBL" id="SMKQ01000405">
    <property type="protein sequence ID" value="TDD28513.1"/>
    <property type="molecule type" value="Genomic_DNA"/>
</dbReference>
<feature type="transmembrane region" description="Helical" evidence="6">
    <location>
        <begin position="274"/>
        <end position="293"/>
    </location>
</feature>
<evidence type="ECO:0000256" key="1">
    <source>
        <dbReference type="ARBA" id="ARBA00004651"/>
    </source>
</evidence>
<dbReference type="Proteomes" id="UP000295302">
    <property type="component" value="Unassembled WGS sequence"/>
</dbReference>
<evidence type="ECO:0000256" key="3">
    <source>
        <dbReference type="ARBA" id="ARBA00022989"/>
    </source>
</evidence>
<reference evidence="8 9" key="1">
    <citation type="submission" date="2019-03" db="EMBL/GenBank/DDBJ databases">
        <title>Draft genome sequences of novel Actinobacteria.</title>
        <authorList>
            <person name="Sahin N."/>
            <person name="Ay H."/>
            <person name="Saygin H."/>
        </authorList>
    </citation>
    <scope>NUCLEOTIDE SEQUENCE [LARGE SCALE GENOMIC DNA]</scope>
    <source>
        <strain evidence="8 9">CH32</strain>
    </source>
</reference>
<dbReference type="SUPFAM" id="SSF103473">
    <property type="entry name" value="MFS general substrate transporter"/>
    <property type="match status" value="1"/>
</dbReference>
<feature type="domain" description="Major facilitator superfamily (MFS) profile" evidence="7">
    <location>
        <begin position="1"/>
        <end position="389"/>
    </location>
</feature>
<feature type="transmembrane region" description="Helical" evidence="6">
    <location>
        <begin position="45"/>
        <end position="63"/>
    </location>
</feature>
<evidence type="ECO:0000256" key="4">
    <source>
        <dbReference type="ARBA" id="ARBA00023136"/>
    </source>
</evidence>
<dbReference type="Gene3D" id="1.20.1250.20">
    <property type="entry name" value="MFS general substrate transporter like domains"/>
    <property type="match status" value="1"/>
</dbReference>
<sequence>MATILGGGRRLLLAVVCAVAVANVYAVQPVLDAVGSDLGLTSGGLGWLVAVGQAGYLAGLVTLVPLGDVLDRRRLIAGHLVLTAAGSAVVAASTTAPLALAGLGVAGMFAVVVQTTVAYTAAVSPPHERGRNIGTVTSGVVVGILGARVMSGFLAEAAGWRSVYATLAAASMVLAGLVMISLPPDESREGAHGGYRQVIASMGSLVAADRMFRSRAALAFFVFASFGTLWSGLALPLSAEPWHLTPAQIGLFALAGLAGALGAARAGRWADRGYAGPVTGWALVVLIVSWTFTACTGQSLWLLSAGVILLDLAVQAVHVSNQHLITTARPRQAGGVIGAYMAFYSLGSALGAVTTAWTYATAGWPAACLLGAGYATAALAVWALSPRPRPPGAAPHQPPECLSCPSPIRAPRGVE</sequence>
<feature type="transmembrane region" description="Helical" evidence="6">
    <location>
        <begin position="249"/>
        <end position="267"/>
    </location>
</feature>
<dbReference type="PANTHER" id="PTHR42910:SF1">
    <property type="entry name" value="MAJOR FACILITATOR SUPERFAMILY (MFS) PROFILE DOMAIN-CONTAINING PROTEIN"/>
    <property type="match status" value="1"/>
</dbReference>
<dbReference type="GO" id="GO:0005886">
    <property type="term" value="C:plasma membrane"/>
    <property type="evidence" value="ECO:0007669"/>
    <property type="project" value="UniProtKB-SubCell"/>
</dbReference>
<protein>
    <submittedName>
        <fullName evidence="8">MFS transporter</fullName>
    </submittedName>
</protein>
<evidence type="ECO:0000256" key="5">
    <source>
        <dbReference type="SAM" id="MobiDB-lite"/>
    </source>
</evidence>
<dbReference type="PANTHER" id="PTHR42910">
    <property type="entry name" value="TRANSPORTER SCO4007-RELATED"/>
    <property type="match status" value="1"/>
</dbReference>
<gene>
    <name evidence="8" type="ORF">E1286_46905</name>
</gene>
<feature type="transmembrane region" description="Helical" evidence="6">
    <location>
        <begin position="163"/>
        <end position="182"/>
    </location>
</feature>
<keyword evidence="3 6" id="KW-1133">Transmembrane helix</keyword>
<evidence type="ECO:0000259" key="7">
    <source>
        <dbReference type="PROSITE" id="PS50850"/>
    </source>
</evidence>
<accession>A0A4R4XCY0</accession>
<comment type="caution">
    <text evidence="8">The sequence shown here is derived from an EMBL/GenBank/DDBJ whole genome shotgun (WGS) entry which is preliminary data.</text>
</comment>
<dbReference type="CDD" id="cd17324">
    <property type="entry name" value="MFS_NepI_like"/>
    <property type="match status" value="1"/>
</dbReference>
<feature type="transmembrane region" description="Helical" evidence="6">
    <location>
        <begin position="299"/>
        <end position="317"/>
    </location>
</feature>
<dbReference type="RefSeq" id="WP_132623838.1">
    <property type="nucleotide sequence ID" value="NZ_SMKQ01000405.1"/>
</dbReference>
<proteinExistence type="predicted"/>
<dbReference type="Pfam" id="PF07690">
    <property type="entry name" value="MFS_1"/>
    <property type="match status" value="1"/>
</dbReference>
<keyword evidence="4 6" id="KW-0472">Membrane</keyword>
<name>A0A4R4XCY0_9ACTN</name>
<feature type="transmembrane region" description="Helical" evidence="6">
    <location>
        <begin position="75"/>
        <end position="92"/>
    </location>
</feature>
<dbReference type="InterPro" id="IPR036259">
    <property type="entry name" value="MFS_trans_sf"/>
</dbReference>
<dbReference type="GO" id="GO:0022857">
    <property type="term" value="F:transmembrane transporter activity"/>
    <property type="evidence" value="ECO:0007669"/>
    <property type="project" value="InterPro"/>
</dbReference>
<dbReference type="InterPro" id="IPR011701">
    <property type="entry name" value="MFS"/>
</dbReference>
<organism evidence="8 9">
    <name type="scientific">Nonomuraea terrae</name>
    <dbReference type="NCBI Taxonomy" id="2530383"/>
    <lineage>
        <taxon>Bacteria</taxon>
        <taxon>Bacillati</taxon>
        <taxon>Actinomycetota</taxon>
        <taxon>Actinomycetes</taxon>
        <taxon>Streptosporangiales</taxon>
        <taxon>Streptosporangiaceae</taxon>
        <taxon>Nonomuraea</taxon>
    </lineage>
</organism>
<feature type="transmembrane region" description="Helical" evidence="6">
    <location>
        <begin position="133"/>
        <end position="151"/>
    </location>
</feature>
<dbReference type="OrthoDB" id="9815356at2"/>
<evidence type="ECO:0000313" key="8">
    <source>
        <dbReference type="EMBL" id="TDD28513.1"/>
    </source>
</evidence>
<comment type="subcellular location">
    <subcellularLocation>
        <location evidence="1">Cell membrane</location>
        <topology evidence="1">Multi-pass membrane protein</topology>
    </subcellularLocation>
</comment>
<evidence type="ECO:0000256" key="2">
    <source>
        <dbReference type="ARBA" id="ARBA00022692"/>
    </source>
</evidence>